<dbReference type="GO" id="GO:0003676">
    <property type="term" value="F:nucleic acid binding"/>
    <property type="evidence" value="ECO:0007669"/>
    <property type="project" value="InterPro"/>
</dbReference>
<feature type="domain" description="RNase H type-1" evidence="1">
    <location>
        <begin position="4"/>
        <end position="90"/>
    </location>
</feature>
<evidence type="ECO:0000259" key="1">
    <source>
        <dbReference type="Pfam" id="PF13456"/>
    </source>
</evidence>
<dbReference type="Proteomes" id="UP000694005">
    <property type="component" value="Chromosome A05"/>
</dbReference>
<reference evidence="2 3" key="1">
    <citation type="submission" date="2021-07" db="EMBL/GenBank/DDBJ databases">
        <authorList>
            <consortium name="Genoscope - CEA"/>
            <person name="William W."/>
        </authorList>
    </citation>
    <scope>NUCLEOTIDE SEQUENCE [LARGE SCALE GENOMIC DNA]</scope>
</reference>
<dbReference type="Pfam" id="PF13456">
    <property type="entry name" value="RVT_3"/>
    <property type="match status" value="1"/>
</dbReference>
<dbReference type="Gramene" id="A05p16830.2_BraZ1">
    <property type="protein sequence ID" value="A05p16830.2_BraZ1.CDS.1"/>
    <property type="gene ID" value="A05g16830.2_BraZ1"/>
</dbReference>
<dbReference type="SUPFAM" id="SSF53098">
    <property type="entry name" value="Ribonuclease H-like"/>
    <property type="match status" value="1"/>
</dbReference>
<sequence>MVQQNVSSPLVAEALAVREALQTASSLSVTHLRMYSDNQTLIRAINEKLFEKEIYGILNDIEAFFSLFVDLVFFYLPRAENGHADALAKYILRNPNHVMDRPMG</sequence>
<organism evidence="2 3">
    <name type="scientific">Brassica campestris</name>
    <name type="common">Field mustard</name>
    <dbReference type="NCBI Taxonomy" id="3711"/>
    <lineage>
        <taxon>Eukaryota</taxon>
        <taxon>Viridiplantae</taxon>
        <taxon>Streptophyta</taxon>
        <taxon>Embryophyta</taxon>
        <taxon>Tracheophyta</taxon>
        <taxon>Spermatophyta</taxon>
        <taxon>Magnoliopsida</taxon>
        <taxon>eudicotyledons</taxon>
        <taxon>Gunneridae</taxon>
        <taxon>Pentapetalae</taxon>
        <taxon>rosids</taxon>
        <taxon>malvids</taxon>
        <taxon>Brassicales</taxon>
        <taxon>Brassicaceae</taxon>
        <taxon>Brassiceae</taxon>
        <taxon>Brassica</taxon>
    </lineage>
</organism>
<gene>
    <name evidence="2" type="ORF">BRAPAZ1V2_A05P16830.2</name>
</gene>
<name>A0A8D9GCB1_BRACM</name>
<dbReference type="AlphaFoldDB" id="A0A8D9GCB1"/>
<dbReference type="InterPro" id="IPR002156">
    <property type="entry name" value="RNaseH_domain"/>
</dbReference>
<dbReference type="GO" id="GO:0004523">
    <property type="term" value="F:RNA-DNA hybrid ribonuclease activity"/>
    <property type="evidence" value="ECO:0007669"/>
    <property type="project" value="InterPro"/>
</dbReference>
<protein>
    <recommendedName>
        <fullName evidence="1">RNase H type-1 domain-containing protein</fullName>
    </recommendedName>
</protein>
<dbReference type="InterPro" id="IPR036397">
    <property type="entry name" value="RNaseH_sf"/>
</dbReference>
<dbReference type="PANTHER" id="PTHR34146:SF11">
    <property type="entry name" value="RIBONUCLEASE H-LIKE SUPERFAMILY PROTEIN"/>
    <property type="match status" value="1"/>
</dbReference>
<accession>A0A8D9GCB1</accession>
<proteinExistence type="predicted"/>
<dbReference type="EMBL" id="LS974621">
    <property type="protein sequence ID" value="CAG7875162.1"/>
    <property type="molecule type" value="Genomic_DNA"/>
</dbReference>
<evidence type="ECO:0000313" key="3">
    <source>
        <dbReference type="Proteomes" id="UP000694005"/>
    </source>
</evidence>
<dbReference type="Gene3D" id="3.30.420.10">
    <property type="entry name" value="Ribonuclease H-like superfamily/Ribonuclease H"/>
    <property type="match status" value="1"/>
</dbReference>
<evidence type="ECO:0000313" key="2">
    <source>
        <dbReference type="EMBL" id="CAG7875162.1"/>
    </source>
</evidence>
<dbReference type="PANTHER" id="PTHR34146">
    <property type="entry name" value="POLYNUCLEOTIDYL TRANSFERASE, RIBONUCLEASE H-LIKE SUPERFAMILY PROTEIN-RELATED"/>
    <property type="match status" value="1"/>
</dbReference>
<dbReference type="InterPro" id="IPR044730">
    <property type="entry name" value="RNase_H-like_dom_plant"/>
</dbReference>
<dbReference type="CDD" id="cd06222">
    <property type="entry name" value="RNase_H_like"/>
    <property type="match status" value="1"/>
</dbReference>
<dbReference type="InterPro" id="IPR012337">
    <property type="entry name" value="RNaseH-like_sf"/>
</dbReference>